<keyword evidence="3" id="KW-1185">Reference proteome</keyword>
<evidence type="ECO:0000256" key="1">
    <source>
        <dbReference type="SAM" id="SignalP"/>
    </source>
</evidence>
<dbReference type="EMBL" id="JAANER010000002">
    <property type="protein sequence ID" value="KAG9193863.1"/>
    <property type="molecule type" value="Genomic_DNA"/>
</dbReference>
<comment type="caution">
    <text evidence="2">The sequence shown here is derived from an EMBL/GenBank/DDBJ whole genome shotgun (WGS) entry which is preliminary data.</text>
</comment>
<evidence type="ECO:0000313" key="3">
    <source>
        <dbReference type="Proteomes" id="UP001199106"/>
    </source>
</evidence>
<sequence length="118" mass="11367">MKFSTPILSTAAMLLSSTVSAQTPAVTSTLTVHPGCPSAAPADVMVTRSAVAVPSCAAGGNETKPSIIMMSGSGSGGMMGSATASGNMPEFTGAATGNKAMDAMVVGLFGGLAAALLV</sequence>
<gene>
    <name evidence="2" type="ORF">G6011_03898</name>
</gene>
<protein>
    <submittedName>
        <fullName evidence="2">Uncharacterized protein</fullName>
    </submittedName>
</protein>
<feature type="signal peptide" evidence="1">
    <location>
        <begin position="1"/>
        <end position="21"/>
    </location>
</feature>
<evidence type="ECO:0000313" key="2">
    <source>
        <dbReference type="EMBL" id="KAG9193863.1"/>
    </source>
</evidence>
<name>A0AAD4IFK4_9PLEO</name>
<accession>A0AAD4IFK4</accession>
<organism evidence="2 3">
    <name type="scientific">Alternaria panax</name>
    <dbReference type="NCBI Taxonomy" id="48097"/>
    <lineage>
        <taxon>Eukaryota</taxon>
        <taxon>Fungi</taxon>
        <taxon>Dikarya</taxon>
        <taxon>Ascomycota</taxon>
        <taxon>Pezizomycotina</taxon>
        <taxon>Dothideomycetes</taxon>
        <taxon>Pleosporomycetidae</taxon>
        <taxon>Pleosporales</taxon>
        <taxon>Pleosporineae</taxon>
        <taxon>Pleosporaceae</taxon>
        <taxon>Alternaria</taxon>
        <taxon>Alternaria sect. Panax</taxon>
    </lineage>
</organism>
<proteinExistence type="predicted"/>
<keyword evidence="1" id="KW-0732">Signal</keyword>
<reference evidence="2" key="1">
    <citation type="submission" date="2021-07" db="EMBL/GenBank/DDBJ databases">
        <title>Genome Resource of American Ginseng Black Spot Pathogen Alternaria panax.</title>
        <authorList>
            <person name="Qiu C."/>
            <person name="Wang W."/>
            <person name="Liu Z."/>
        </authorList>
    </citation>
    <scope>NUCLEOTIDE SEQUENCE</scope>
    <source>
        <strain evidence="2">BNCC115425</strain>
    </source>
</reference>
<dbReference type="Proteomes" id="UP001199106">
    <property type="component" value="Unassembled WGS sequence"/>
</dbReference>
<dbReference type="AlphaFoldDB" id="A0AAD4IFK4"/>
<feature type="chain" id="PRO_5041951923" evidence="1">
    <location>
        <begin position="22"/>
        <end position="118"/>
    </location>
</feature>